<evidence type="ECO:0000256" key="1">
    <source>
        <dbReference type="SAM" id="Phobius"/>
    </source>
</evidence>
<dbReference type="RefSeq" id="WP_165764878.1">
    <property type="nucleotide sequence ID" value="NZ_MTCZ01000067.1"/>
</dbReference>
<keyword evidence="1" id="KW-1133">Transmembrane helix</keyword>
<organism evidence="2 3">
    <name type="scientific">Flavobacterium davisii</name>
    <dbReference type="NCBI Taxonomy" id="2906077"/>
    <lineage>
        <taxon>Bacteria</taxon>
        <taxon>Pseudomonadati</taxon>
        <taxon>Bacteroidota</taxon>
        <taxon>Flavobacteriia</taxon>
        <taxon>Flavobacteriales</taxon>
        <taxon>Flavobacteriaceae</taxon>
        <taxon>Flavobacterium</taxon>
    </lineage>
</organism>
<name>A0A246GI66_9FLAO</name>
<comment type="caution">
    <text evidence="2">The sequence shown here is derived from an EMBL/GenBank/DDBJ whole genome shotgun (WGS) entry which is preliminary data.</text>
</comment>
<dbReference type="AlphaFoldDB" id="A0A246GI66"/>
<accession>A0A246GI66</accession>
<sequence>MEKFDKSNPYNPNTKPQDPKKAVISFLIFVVVAVFIVVKCGCSNDEENKVKTYDKIDALTHAQIYIKSKLKSPASAEFEGGADGVIKINDTTFTVMGTVDSQNSFGAMLRSNYSCKVIFHPKTDTHDIENVIIQ</sequence>
<keyword evidence="1" id="KW-0472">Membrane</keyword>
<feature type="transmembrane region" description="Helical" evidence="1">
    <location>
        <begin position="21"/>
        <end position="38"/>
    </location>
</feature>
<keyword evidence="1" id="KW-0812">Transmembrane</keyword>
<protein>
    <submittedName>
        <fullName evidence="2">Uncharacterized protein</fullName>
    </submittedName>
</protein>
<dbReference type="Proteomes" id="UP000197768">
    <property type="component" value="Unassembled WGS sequence"/>
</dbReference>
<gene>
    <name evidence="2" type="ORF">BWK59_07960</name>
</gene>
<reference evidence="2 3" key="1">
    <citation type="journal article" date="2017" name="Infect. Genet. Evol.">
        <title>Comparative genome analysis of fish pathogen Flavobacterium columnare reveals extensive sequence diversity within the species.</title>
        <authorList>
            <person name="Kayansamruaj P."/>
            <person name="Dong H.T."/>
            <person name="Hirono I."/>
            <person name="Kondo H."/>
            <person name="Senapin S."/>
            <person name="Rodkhum C."/>
        </authorList>
    </citation>
    <scope>NUCLEOTIDE SEQUENCE [LARGE SCALE GENOMIC DNA]</scope>
    <source>
        <strain evidence="2 3">1215</strain>
    </source>
</reference>
<evidence type="ECO:0000313" key="2">
    <source>
        <dbReference type="EMBL" id="OWP83928.1"/>
    </source>
</evidence>
<proteinExistence type="predicted"/>
<evidence type="ECO:0000313" key="3">
    <source>
        <dbReference type="Proteomes" id="UP000197768"/>
    </source>
</evidence>
<dbReference type="EMBL" id="MTCZ01000067">
    <property type="protein sequence ID" value="OWP83928.1"/>
    <property type="molecule type" value="Genomic_DNA"/>
</dbReference>